<evidence type="ECO:0008006" key="6">
    <source>
        <dbReference type="Google" id="ProtNLM"/>
    </source>
</evidence>
<proteinExistence type="predicted"/>
<reference evidence="4" key="1">
    <citation type="submission" date="2022-08" db="UniProtKB">
        <authorList>
            <consortium name="EnsemblMetazoa"/>
        </authorList>
    </citation>
    <scope>IDENTIFICATION</scope>
    <source>
        <strain evidence="4">Israel</strain>
    </source>
</reference>
<sequence>MGRQDVLSLAISHGENKQDTLFRLKRGAILHIVPGSNLLGRHIALYCNYPQKESLSFDRKNYAALVWHSSSGQKLTDATHPFVEVNDLDIYCEIAANRSGAFHFYFTFRESPDVKENSLYVQVEPKIHVGKKGSEREIPLDSIRCQTVMAKCLGHLETWESKLRVTYESGYNLLHFTPIQKLGNSRSGYSLSDQLTVNPDFGPGANFDKVAKVVKKCREEWGMASICDIVLNHTANESSWLKVHPETTYSCMTCPHLRPAFLLDAVLAMASADTAAGLLETFGVPTEIDREDHINALRHQLHSNYLPKARIHELYQCNIEEYVKKFSEEMRKRPPPKATISDVKPKETIILKQDPAYKRLACTIDFETAFELFNVFRNDCFDEDTRLRKCAEDFRRHLEELNETVRREIAEHLRSAVENCLSENQDDGPMIREVSDKHPLFCRYFTDGGVKCKTIEDIEALMYGDSAKFLMAHNGWVMNGDPLQDFARPQPTTANVYIRRELIAWGDSVKLKYGDKPEDCPYLWDHMKKYVEVTAKIFDGVRLDNCHSTPLHVAEYLLDAARKINPELYVVAELFTNSDNTDNIFVNRLGITSLIREALSAWDSHEEGRLVYRFGGAPVGAFFSSPKRLLAPCIAHALFLDLTHDNPSPIQKRSVFDLLPSAALVSMACCATGSTRGYDELVPHHIHVVDEEREYQEWGKAVDAETGIVAAKKALNLLHGELAEKGFSEVFVDQMDYNIVAVTRSCPATRESVILVAHTSFSYPDPYSGPTNVRPLRFEGHLEEIILEAGLAHQSSKPYDRPYLYEKDKKYINGLTEYRLKIMEHIPLSKSSIFSQNMVKDGNVTQLDFKNLTPGSVVAVRVSLHEHTRPHFAKVQSLVDTFHLEKGEIYSELQKIVSSLNLIDLNRALYRCDEEEKDMGCGSGSYDIPGFGRMVYCGTQGFASLLSQIAPNNDLGHPFCDNLRRGDWMMDYIRDRLARWKGTESLSKWWDKNTESLREMPRYLVPSYVTLWDLRRVCIPVRTISNLMSDFVRKGSSFVQALAMGSVQCVAECPSANLPALSPATKAPKPPSQCATMSAGLLSHVRIDSGTSIPFPINQSLEVNGECFLDHIMEELITFSGLPCFTVICWEYSGNLLCQNLYSVGDFFHVVFDGEEPPPNSISAVESCFVPAVQEIGNESMSQARSES</sequence>
<dbReference type="GO" id="GO:0005980">
    <property type="term" value="P:glycogen catabolic process"/>
    <property type="evidence" value="ECO:0007669"/>
    <property type="project" value="InterPro"/>
</dbReference>
<dbReference type="Pfam" id="PF14702">
    <property type="entry name" value="hGDE_central"/>
    <property type="match status" value="1"/>
</dbReference>
<dbReference type="Proteomes" id="UP000092462">
    <property type="component" value="Unassembled WGS sequence"/>
</dbReference>
<dbReference type="InterPro" id="IPR032792">
    <property type="entry name" value="AGL_glucanoTrfase"/>
</dbReference>
<dbReference type="PANTHER" id="PTHR10569:SF2">
    <property type="entry name" value="GLYCOGEN DEBRANCHING ENZYME"/>
    <property type="match status" value="1"/>
</dbReference>
<accession>A0A1B0DM07</accession>
<dbReference type="Pfam" id="PF14701">
    <property type="entry name" value="hDGE_amylase"/>
    <property type="match status" value="1"/>
</dbReference>
<dbReference type="CDD" id="cd11327">
    <property type="entry name" value="AmyAc_Glg_debranch_2"/>
    <property type="match status" value="1"/>
</dbReference>
<evidence type="ECO:0000313" key="4">
    <source>
        <dbReference type="EnsemblMetazoa" id="PPAI009397-PA"/>
    </source>
</evidence>
<evidence type="ECO:0000313" key="5">
    <source>
        <dbReference type="Proteomes" id="UP000092462"/>
    </source>
</evidence>
<feature type="domain" description="Glycogen debranching enzyme central" evidence="3">
    <location>
        <begin position="707"/>
        <end position="977"/>
    </location>
</feature>
<evidence type="ECO:0000259" key="1">
    <source>
        <dbReference type="Pfam" id="PF14699"/>
    </source>
</evidence>
<keyword evidence="5" id="KW-1185">Reference proteome</keyword>
<dbReference type="FunFam" id="3.20.20.80:FF:000206">
    <property type="entry name" value="Amylo-alpha-1, 6-glucosidase, 4-alpha-glucanotransferase b"/>
    <property type="match status" value="1"/>
</dbReference>
<dbReference type="PANTHER" id="PTHR10569">
    <property type="entry name" value="GLYCOGEN DEBRANCHING ENZYME"/>
    <property type="match status" value="1"/>
</dbReference>
<organism evidence="4 5">
    <name type="scientific">Phlebotomus papatasi</name>
    <name type="common">Sandfly</name>
    <dbReference type="NCBI Taxonomy" id="29031"/>
    <lineage>
        <taxon>Eukaryota</taxon>
        <taxon>Metazoa</taxon>
        <taxon>Ecdysozoa</taxon>
        <taxon>Arthropoda</taxon>
        <taxon>Hexapoda</taxon>
        <taxon>Insecta</taxon>
        <taxon>Pterygota</taxon>
        <taxon>Neoptera</taxon>
        <taxon>Endopterygota</taxon>
        <taxon>Diptera</taxon>
        <taxon>Nematocera</taxon>
        <taxon>Psychodoidea</taxon>
        <taxon>Psychodidae</taxon>
        <taxon>Phlebotomus</taxon>
        <taxon>Phlebotomus</taxon>
    </lineage>
</organism>
<dbReference type="GO" id="GO:0004134">
    <property type="term" value="F:4-alpha-glucanotransferase activity"/>
    <property type="evidence" value="ECO:0007669"/>
    <property type="project" value="InterPro"/>
</dbReference>
<dbReference type="InterPro" id="IPR010401">
    <property type="entry name" value="AGL/Gdb1"/>
</dbReference>
<protein>
    <recommendedName>
        <fullName evidence="6">Glycogen debranching enzyme</fullName>
    </recommendedName>
</protein>
<dbReference type="EMBL" id="AJVK01016638">
    <property type="status" value="NOT_ANNOTATED_CDS"/>
    <property type="molecule type" value="Genomic_DNA"/>
</dbReference>
<dbReference type="InterPro" id="IPR032788">
    <property type="entry name" value="AGL_central"/>
</dbReference>
<dbReference type="Pfam" id="PF14699">
    <property type="entry name" value="hGDE_N"/>
    <property type="match status" value="1"/>
</dbReference>
<dbReference type="VEuPathDB" id="VectorBase:PPAPM1_006474"/>
<dbReference type="EMBL" id="AJVK01016639">
    <property type="status" value="NOT_ANNOTATED_CDS"/>
    <property type="molecule type" value="Genomic_DNA"/>
</dbReference>
<dbReference type="SUPFAM" id="SSF51445">
    <property type="entry name" value="(Trans)glycosidases"/>
    <property type="match status" value="1"/>
</dbReference>
<dbReference type="InterPro" id="IPR017853">
    <property type="entry name" value="GH"/>
</dbReference>
<evidence type="ECO:0000259" key="3">
    <source>
        <dbReference type="Pfam" id="PF14702"/>
    </source>
</evidence>
<feature type="domain" description="Eukaryotic glycogen debranching enzyme N-terminal" evidence="1">
    <location>
        <begin position="32"/>
        <end position="129"/>
    </location>
</feature>
<dbReference type="AlphaFoldDB" id="A0A1B0DM07"/>
<dbReference type="InterPro" id="IPR029436">
    <property type="entry name" value="AGL_euk_N"/>
</dbReference>
<dbReference type="VEuPathDB" id="VectorBase:PPAI009397"/>
<feature type="domain" description="Glycogen debranching enzyme glucanotransferase" evidence="2">
    <location>
        <begin position="137"/>
        <end position="569"/>
    </location>
</feature>
<dbReference type="Gene3D" id="3.20.20.80">
    <property type="entry name" value="Glycosidases"/>
    <property type="match status" value="2"/>
</dbReference>
<name>A0A1B0DM07_PHLPP</name>
<evidence type="ECO:0000259" key="2">
    <source>
        <dbReference type="Pfam" id="PF14701"/>
    </source>
</evidence>
<dbReference type="GO" id="GO:0004135">
    <property type="term" value="F:amylo-alpha-1,6-glucosidase activity"/>
    <property type="evidence" value="ECO:0007669"/>
    <property type="project" value="InterPro"/>
</dbReference>
<dbReference type="EnsemblMetazoa" id="PPAI009397-RA">
    <property type="protein sequence ID" value="PPAI009397-PA"/>
    <property type="gene ID" value="PPAI009397"/>
</dbReference>